<dbReference type="KEGG" id="pno:SNOG_14944"/>
<organism evidence="1 2">
    <name type="scientific">Phaeosphaeria nodorum (strain SN15 / ATCC MYA-4574 / FGSC 10173)</name>
    <name type="common">Glume blotch fungus</name>
    <name type="synonym">Parastagonospora nodorum</name>
    <dbReference type="NCBI Taxonomy" id="321614"/>
    <lineage>
        <taxon>Eukaryota</taxon>
        <taxon>Fungi</taxon>
        <taxon>Dikarya</taxon>
        <taxon>Ascomycota</taxon>
        <taxon>Pezizomycotina</taxon>
        <taxon>Dothideomycetes</taxon>
        <taxon>Pleosporomycetidae</taxon>
        <taxon>Pleosporales</taxon>
        <taxon>Pleosporineae</taxon>
        <taxon>Phaeosphaeriaceae</taxon>
        <taxon>Parastagonospora</taxon>
    </lineage>
</organism>
<reference evidence="2" key="1">
    <citation type="journal article" date="2007" name="Plant Cell">
        <title>Dothideomycete-plant interactions illuminated by genome sequencing and EST analysis of the wheat pathogen Stagonospora nodorum.</title>
        <authorList>
            <person name="Hane J.K."/>
            <person name="Lowe R.G."/>
            <person name="Solomon P.S."/>
            <person name="Tan K.C."/>
            <person name="Schoch C.L."/>
            <person name="Spatafora J.W."/>
            <person name="Crous P.W."/>
            <person name="Kodira C."/>
            <person name="Birren B.W."/>
            <person name="Galagan J.E."/>
            <person name="Torriani S.F."/>
            <person name="McDonald B.A."/>
            <person name="Oliver R.P."/>
        </authorList>
    </citation>
    <scope>NUCLEOTIDE SEQUENCE [LARGE SCALE GENOMIC DNA]</scope>
    <source>
        <strain evidence="2">SN15 / ATCC MYA-4574 / FGSC 10173</strain>
    </source>
</reference>
<dbReference type="EMBL" id="CH445358">
    <property type="protein sequence ID" value="EAT77796.1"/>
    <property type="molecule type" value="Genomic_DNA"/>
</dbReference>
<dbReference type="AlphaFoldDB" id="Q0U098"/>
<gene>
    <name evidence="1" type="ORF">SNOG_14944</name>
</gene>
<protein>
    <submittedName>
        <fullName evidence="1">Uncharacterized protein</fullName>
    </submittedName>
</protein>
<name>Q0U098_PHANO</name>
<sequence length="167" mass="17480">MAGSNGMRTVGLALAAASWYLGEQQACCHRSHGRRMDCPDCPVGRAASPVISSIPAEIGSHDKKGERLRRLPMLRCARGVFQLPGTNGLGDLALRSSQGTGIIGFRGRDTTMDVEAQLRISGASASLTPQLAAVLSCMAASTSNPKVVVQSARLSSEFTLDGAQQPV</sequence>
<dbReference type="GeneID" id="5982039"/>
<dbReference type="Proteomes" id="UP000001055">
    <property type="component" value="Unassembled WGS sequence"/>
</dbReference>
<proteinExistence type="predicted"/>
<evidence type="ECO:0000313" key="1">
    <source>
        <dbReference type="EMBL" id="EAT77796.1"/>
    </source>
</evidence>
<dbReference type="InParanoid" id="Q0U098"/>
<accession>Q0U098</accession>
<evidence type="ECO:0000313" key="2">
    <source>
        <dbReference type="Proteomes" id="UP000001055"/>
    </source>
</evidence>
<dbReference type="RefSeq" id="XP_001805112.1">
    <property type="nucleotide sequence ID" value="XM_001805060.1"/>
</dbReference>